<dbReference type="Proteomes" id="UP000266841">
    <property type="component" value="Unassembled WGS sequence"/>
</dbReference>
<accession>K0TD23</accession>
<feature type="region of interest" description="Disordered" evidence="1">
    <location>
        <begin position="1"/>
        <end position="44"/>
    </location>
</feature>
<protein>
    <submittedName>
        <fullName evidence="2">Uncharacterized protein</fullName>
    </submittedName>
</protein>
<name>K0TD23_THAOC</name>
<feature type="compositionally biased region" description="Gly residues" evidence="1">
    <location>
        <begin position="1"/>
        <end position="13"/>
    </location>
</feature>
<keyword evidence="3" id="KW-1185">Reference proteome</keyword>
<evidence type="ECO:0000313" key="3">
    <source>
        <dbReference type="Proteomes" id="UP000266841"/>
    </source>
</evidence>
<dbReference type="EMBL" id="AGNL01007306">
    <property type="protein sequence ID" value="EJK71381.1"/>
    <property type="molecule type" value="Genomic_DNA"/>
</dbReference>
<organism evidence="2 3">
    <name type="scientific">Thalassiosira oceanica</name>
    <name type="common">Marine diatom</name>
    <dbReference type="NCBI Taxonomy" id="159749"/>
    <lineage>
        <taxon>Eukaryota</taxon>
        <taxon>Sar</taxon>
        <taxon>Stramenopiles</taxon>
        <taxon>Ochrophyta</taxon>
        <taxon>Bacillariophyta</taxon>
        <taxon>Coscinodiscophyceae</taxon>
        <taxon>Thalassiosirophycidae</taxon>
        <taxon>Thalassiosirales</taxon>
        <taxon>Thalassiosiraceae</taxon>
        <taxon>Thalassiosira</taxon>
    </lineage>
</organism>
<evidence type="ECO:0000256" key="1">
    <source>
        <dbReference type="SAM" id="MobiDB-lite"/>
    </source>
</evidence>
<evidence type="ECO:0000313" key="2">
    <source>
        <dbReference type="EMBL" id="EJK71381.1"/>
    </source>
</evidence>
<gene>
    <name evidence="2" type="ORF">THAOC_07188</name>
</gene>
<sequence length="44" mass="4533">MDGHQNGGPGLGPGRDPPGNYHPLTFPAAVSVDDGPEPTTRPRP</sequence>
<comment type="caution">
    <text evidence="2">The sequence shown here is derived from an EMBL/GenBank/DDBJ whole genome shotgun (WGS) entry which is preliminary data.</text>
</comment>
<reference evidence="2 3" key="1">
    <citation type="journal article" date="2012" name="Genome Biol.">
        <title>Genome and low-iron response of an oceanic diatom adapted to chronic iron limitation.</title>
        <authorList>
            <person name="Lommer M."/>
            <person name="Specht M."/>
            <person name="Roy A.S."/>
            <person name="Kraemer L."/>
            <person name="Andreson R."/>
            <person name="Gutowska M.A."/>
            <person name="Wolf J."/>
            <person name="Bergner S.V."/>
            <person name="Schilhabel M.B."/>
            <person name="Klostermeier U.C."/>
            <person name="Beiko R.G."/>
            <person name="Rosenstiel P."/>
            <person name="Hippler M."/>
            <person name="Laroche J."/>
        </authorList>
    </citation>
    <scope>NUCLEOTIDE SEQUENCE [LARGE SCALE GENOMIC DNA]</scope>
    <source>
        <strain evidence="2 3">CCMP1005</strain>
    </source>
</reference>
<proteinExistence type="predicted"/>
<feature type="non-terminal residue" evidence="2">
    <location>
        <position position="44"/>
    </location>
</feature>
<dbReference type="AlphaFoldDB" id="K0TD23"/>